<accession>A0A838ZNX1</accession>
<dbReference type="GO" id="GO:0045454">
    <property type="term" value="P:cell redox homeostasis"/>
    <property type="evidence" value="ECO:0007669"/>
    <property type="project" value="TreeGrafter"/>
</dbReference>
<dbReference type="InterPro" id="IPR013766">
    <property type="entry name" value="Thioredoxin_domain"/>
</dbReference>
<dbReference type="Proteomes" id="UP000552241">
    <property type="component" value="Unassembled WGS sequence"/>
</dbReference>
<feature type="active site" description="Nucleophile" evidence="8">
    <location>
        <position position="30"/>
    </location>
</feature>
<dbReference type="FunFam" id="3.40.30.10:FF:000001">
    <property type="entry name" value="Thioredoxin"/>
    <property type="match status" value="1"/>
</dbReference>
<keyword evidence="4 9" id="KW-1015">Disulfide bond</keyword>
<dbReference type="Gene3D" id="3.40.30.10">
    <property type="entry name" value="Glutaredoxin"/>
    <property type="match status" value="1"/>
</dbReference>
<dbReference type="PRINTS" id="PR00421">
    <property type="entry name" value="THIOREDOXIN"/>
</dbReference>
<evidence type="ECO:0000259" key="10">
    <source>
        <dbReference type="PROSITE" id="PS51352"/>
    </source>
</evidence>
<dbReference type="PROSITE" id="PS00194">
    <property type="entry name" value="THIOREDOXIN_1"/>
    <property type="match status" value="1"/>
</dbReference>
<feature type="site" description="Contributes to redox potential value" evidence="8">
    <location>
        <position position="31"/>
    </location>
</feature>
<dbReference type="PANTHER" id="PTHR45663">
    <property type="entry name" value="GEO12009P1"/>
    <property type="match status" value="1"/>
</dbReference>
<sequence length="106" mass="11612">MALEVTDTSFAKDVLEAGKPAMVDFWATWCGPCRMVAPTVEELAKEFDGQAVVAKVDVDNNQQIAAEYGIRNIPTILFFKDGQVVDKVVGVVPKAQLEQKLKAIMN</sequence>
<dbReference type="InterPro" id="IPR036249">
    <property type="entry name" value="Thioredoxin-like_sf"/>
</dbReference>
<dbReference type="PIRSF" id="PIRSF000077">
    <property type="entry name" value="Thioredoxin"/>
    <property type="match status" value="1"/>
</dbReference>
<feature type="domain" description="Thioredoxin" evidence="10">
    <location>
        <begin position="1"/>
        <end position="106"/>
    </location>
</feature>
<evidence type="ECO:0000256" key="3">
    <source>
        <dbReference type="ARBA" id="ARBA00022982"/>
    </source>
</evidence>
<feature type="site" description="Contributes to redox potential value" evidence="8">
    <location>
        <position position="32"/>
    </location>
</feature>
<evidence type="ECO:0000256" key="5">
    <source>
        <dbReference type="ARBA" id="ARBA00023284"/>
    </source>
</evidence>
<dbReference type="CDD" id="cd02947">
    <property type="entry name" value="TRX_family"/>
    <property type="match status" value="1"/>
</dbReference>
<proteinExistence type="inferred from homology"/>
<evidence type="ECO:0000313" key="12">
    <source>
        <dbReference type="Proteomes" id="UP000552241"/>
    </source>
</evidence>
<dbReference type="EMBL" id="JACDZE010000001">
    <property type="protein sequence ID" value="MBA5628997.1"/>
    <property type="molecule type" value="Genomic_DNA"/>
</dbReference>
<dbReference type="SUPFAM" id="SSF52833">
    <property type="entry name" value="Thioredoxin-like"/>
    <property type="match status" value="1"/>
</dbReference>
<dbReference type="GO" id="GO:0015035">
    <property type="term" value="F:protein-disulfide reductase activity"/>
    <property type="evidence" value="ECO:0007669"/>
    <property type="project" value="UniProtKB-UniRule"/>
</dbReference>
<keyword evidence="5 9" id="KW-0676">Redox-active center</keyword>
<keyword evidence="2" id="KW-0813">Transport</keyword>
<evidence type="ECO:0000256" key="6">
    <source>
        <dbReference type="NCBIfam" id="TIGR01068"/>
    </source>
</evidence>
<evidence type="ECO:0000256" key="7">
    <source>
        <dbReference type="PIRNR" id="PIRNR000077"/>
    </source>
</evidence>
<comment type="similarity">
    <text evidence="1 7">Belongs to the thioredoxin family.</text>
</comment>
<dbReference type="RefSeq" id="WP_182042567.1">
    <property type="nucleotide sequence ID" value="NZ_JACDZE010000001.1"/>
</dbReference>
<dbReference type="InterPro" id="IPR017937">
    <property type="entry name" value="Thioredoxin_CS"/>
</dbReference>
<evidence type="ECO:0000313" key="11">
    <source>
        <dbReference type="EMBL" id="MBA5628997.1"/>
    </source>
</evidence>
<evidence type="ECO:0000256" key="8">
    <source>
        <dbReference type="PIRSR" id="PIRSR000077-1"/>
    </source>
</evidence>
<evidence type="ECO:0000256" key="2">
    <source>
        <dbReference type="ARBA" id="ARBA00022448"/>
    </source>
</evidence>
<evidence type="ECO:0000256" key="9">
    <source>
        <dbReference type="PIRSR" id="PIRSR000077-4"/>
    </source>
</evidence>
<keyword evidence="3" id="KW-0249">Electron transport</keyword>
<protein>
    <recommendedName>
        <fullName evidence="6 7">Thioredoxin</fullName>
    </recommendedName>
</protein>
<dbReference type="AlphaFoldDB" id="A0A838ZNX1"/>
<reference evidence="11 12" key="1">
    <citation type="submission" date="2020-07" db="EMBL/GenBank/DDBJ databases">
        <title>Moheibacter lacus sp. nov., a member of the family Flavobacteriaceae isolated from freshwater lake sediment.</title>
        <authorList>
            <person name="Liu Y."/>
        </authorList>
    </citation>
    <scope>NUCLEOTIDE SEQUENCE [LARGE SCALE GENOMIC DNA]</scope>
    <source>
        <strain evidence="11 12">BDHS18</strain>
    </source>
</reference>
<evidence type="ECO:0000256" key="4">
    <source>
        <dbReference type="ARBA" id="ARBA00023157"/>
    </source>
</evidence>
<dbReference type="PANTHER" id="PTHR45663:SF11">
    <property type="entry name" value="GEO12009P1"/>
    <property type="match status" value="1"/>
</dbReference>
<dbReference type="PROSITE" id="PS51352">
    <property type="entry name" value="THIOREDOXIN_2"/>
    <property type="match status" value="1"/>
</dbReference>
<dbReference type="Pfam" id="PF00085">
    <property type="entry name" value="Thioredoxin"/>
    <property type="match status" value="1"/>
</dbReference>
<comment type="caution">
    <text evidence="11">The sequence shown here is derived from an EMBL/GenBank/DDBJ whole genome shotgun (WGS) entry which is preliminary data.</text>
</comment>
<dbReference type="GO" id="GO:0005829">
    <property type="term" value="C:cytosol"/>
    <property type="evidence" value="ECO:0007669"/>
    <property type="project" value="TreeGrafter"/>
</dbReference>
<keyword evidence="12" id="KW-1185">Reference proteome</keyword>
<feature type="site" description="Deprotonates C-terminal active site Cys" evidence="8">
    <location>
        <position position="24"/>
    </location>
</feature>
<feature type="active site" description="Nucleophile" evidence="8">
    <location>
        <position position="33"/>
    </location>
</feature>
<evidence type="ECO:0000256" key="1">
    <source>
        <dbReference type="ARBA" id="ARBA00008987"/>
    </source>
</evidence>
<dbReference type="InterPro" id="IPR005746">
    <property type="entry name" value="Thioredoxin"/>
</dbReference>
<dbReference type="NCBIfam" id="TIGR01068">
    <property type="entry name" value="thioredoxin"/>
    <property type="match status" value="1"/>
</dbReference>
<name>A0A838ZNX1_9FLAO</name>
<organism evidence="11 12">
    <name type="scientific">Moheibacter lacus</name>
    <dbReference type="NCBI Taxonomy" id="2745851"/>
    <lineage>
        <taxon>Bacteria</taxon>
        <taxon>Pseudomonadati</taxon>
        <taxon>Bacteroidota</taxon>
        <taxon>Flavobacteriia</taxon>
        <taxon>Flavobacteriales</taxon>
        <taxon>Weeksellaceae</taxon>
        <taxon>Moheibacter</taxon>
    </lineage>
</organism>
<gene>
    <name evidence="11" type="primary">trxA</name>
    <name evidence="11" type="ORF">HU137_04345</name>
</gene>
<feature type="disulfide bond" description="Redox-active" evidence="9">
    <location>
        <begin position="30"/>
        <end position="33"/>
    </location>
</feature>